<comment type="caution">
    <text evidence="1">The sequence shown here is derived from an EMBL/GenBank/DDBJ whole genome shotgun (WGS) entry which is preliminary data.</text>
</comment>
<dbReference type="EMBL" id="MWDB01000016">
    <property type="protein sequence ID" value="OQB41484.1"/>
    <property type="molecule type" value="Genomic_DNA"/>
</dbReference>
<sequence length="58" mass="6884">MNPTVNNANLNPAMINQNIMLINIEFDDFMEKNRDFWYETKLMFDALKNTAQSLENKK</sequence>
<organism evidence="1">
    <name type="scientific">candidate division CPR1 bacterium ADurb.Bin160</name>
    <dbReference type="NCBI Taxonomy" id="1852826"/>
    <lineage>
        <taxon>Bacteria</taxon>
        <taxon>candidate division CPR1</taxon>
    </lineage>
</organism>
<dbReference type="AlphaFoldDB" id="A0A1V5ZNK2"/>
<proteinExistence type="predicted"/>
<reference evidence="1" key="1">
    <citation type="submission" date="2017-02" db="EMBL/GenBank/DDBJ databases">
        <title>Delving into the versatile metabolic prowess of the omnipresent phylum Bacteroidetes.</title>
        <authorList>
            <person name="Nobu M.K."/>
            <person name="Mei R."/>
            <person name="Narihiro T."/>
            <person name="Kuroda K."/>
            <person name="Liu W.-T."/>
        </authorList>
    </citation>
    <scope>NUCLEOTIDE SEQUENCE</scope>
    <source>
        <strain evidence="1">ADurb.Bin160</strain>
    </source>
</reference>
<protein>
    <submittedName>
        <fullName evidence="1">Uncharacterized protein</fullName>
    </submittedName>
</protein>
<name>A0A1V5ZNK2_9BACT</name>
<accession>A0A1V5ZNK2</accession>
<dbReference type="Proteomes" id="UP000485621">
    <property type="component" value="Unassembled WGS sequence"/>
</dbReference>
<evidence type="ECO:0000313" key="1">
    <source>
        <dbReference type="EMBL" id="OQB41484.1"/>
    </source>
</evidence>
<gene>
    <name evidence="1" type="ORF">BWY04_00818</name>
</gene>